<dbReference type="EMBL" id="JABCIY010000168">
    <property type="protein sequence ID" value="KAF7190744.1"/>
    <property type="molecule type" value="Genomic_DNA"/>
</dbReference>
<name>A0A8H6RGW1_9PEZI</name>
<reference evidence="1" key="1">
    <citation type="submission" date="2020-04" db="EMBL/GenBank/DDBJ databases">
        <title>Draft genome resource of the tomato pathogen Pseudocercospora fuligena.</title>
        <authorList>
            <person name="Zaccaron A."/>
        </authorList>
    </citation>
    <scope>NUCLEOTIDE SEQUENCE</scope>
    <source>
        <strain evidence="1">PF001</strain>
    </source>
</reference>
<dbReference type="Proteomes" id="UP000660729">
    <property type="component" value="Unassembled WGS sequence"/>
</dbReference>
<proteinExistence type="predicted"/>
<accession>A0A8H6RGW1</accession>
<dbReference type="NCBIfam" id="NF045496">
    <property type="entry name" value="FormamaseFmdA"/>
    <property type="match status" value="1"/>
</dbReference>
<dbReference type="InterPro" id="IPR054833">
    <property type="entry name" value="FormamaseFmdA"/>
</dbReference>
<dbReference type="AlphaFoldDB" id="A0A8H6RGW1"/>
<dbReference type="PANTHER" id="PTHR31891:SF1">
    <property type="entry name" value="FORMAMIDASE C869.04-RELATED"/>
    <property type="match status" value="1"/>
</dbReference>
<dbReference type="Pfam" id="PF03069">
    <property type="entry name" value="FmdA_AmdA"/>
    <property type="match status" value="1"/>
</dbReference>
<dbReference type="PANTHER" id="PTHR31891">
    <property type="entry name" value="FORMAMIDASE C869.04-RELATED"/>
    <property type="match status" value="1"/>
</dbReference>
<dbReference type="Gene3D" id="2.60.120.580">
    <property type="entry name" value="Acetamidase/Formamidase-like domains"/>
    <property type="match status" value="1"/>
</dbReference>
<dbReference type="GO" id="GO:0016811">
    <property type="term" value="F:hydrolase activity, acting on carbon-nitrogen (but not peptide) bonds, in linear amides"/>
    <property type="evidence" value="ECO:0007669"/>
    <property type="project" value="InterPro"/>
</dbReference>
<protein>
    <submittedName>
        <fullName evidence="1">Putative formamidase</fullName>
    </submittedName>
</protein>
<dbReference type="SUPFAM" id="SSF141130">
    <property type="entry name" value="Acetamidase/Formamidase-like"/>
    <property type="match status" value="1"/>
</dbReference>
<evidence type="ECO:0000313" key="2">
    <source>
        <dbReference type="Proteomes" id="UP000660729"/>
    </source>
</evidence>
<dbReference type="InterPro" id="IPR004304">
    <property type="entry name" value="FmdA_AmdA"/>
</dbReference>
<dbReference type="OrthoDB" id="9975579at2759"/>
<sequence>MGKDPIRYAAQVELDKEAGTLPYLHNRWHPDSELHLTSSSIALTIKVNRPHPDFRADDVYQFLPLARSKTARQSRSNAWTGTVSLYHATQKKRLPTAFTRLELLLMLLTFTFRTGGQIGNNDSADDMRDVDLTKIHYLTGPFEVETAEPGDILLVDIQDVQPLERQPWGFTGVFAKENGGGFLDEYYPKPAKAIWDFEGIHCSSRHIPGVRFAGLIHPGILGCAPSAEVLATWNKREGELISACAHMDRDVAKPPEPINVHIGAHSGELKEKVGKEGARTIPGRPEHGGNCDIKNLSRGSKVYLPVHVKGAKFSVGDLHFSQGDGEISFCGAIEIAGVITIKFSVIKNGMAEMGLKSPIYIPGPVEPQFGPGRYIYFEGFSVDSNGKQHYLDATVAYRQTCLRVIEYLRRYGYDDYQIYLLLSCAPVQGHIAGIVDIPNACTTLGLPIDIFDFDIRPESKVVKQDLGACAKCT</sequence>
<gene>
    <name evidence="1" type="ORF">HII31_07903</name>
</gene>
<evidence type="ECO:0000313" key="1">
    <source>
        <dbReference type="EMBL" id="KAF7190744.1"/>
    </source>
</evidence>
<organism evidence="1 2">
    <name type="scientific">Pseudocercospora fuligena</name>
    <dbReference type="NCBI Taxonomy" id="685502"/>
    <lineage>
        <taxon>Eukaryota</taxon>
        <taxon>Fungi</taxon>
        <taxon>Dikarya</taxon>
        <taxon>Ascomycota</taxon>
        <taxon>Pezizomycotina</taxon>
        <taxon>Dothideomycetes</taxon>
        <taxon>Dothideomycetidae</taxon>
        <taxon>Mycosphaerellales</taxon>
        <taxon>Mycosphaerellaceae</taxon>
        <taxon>Pseudocercospora</taxon>
    </lineage>
</organism>
<comment type="caution">
    <text evidence="1">The sequence shown here is derived from an EMBL/GenBank/DDBJ whole genome shotgun (WGS) entry which is preliminary data.</text>
</comment>
<keyword evidence="2" id="KW-1185">Reference proteome</keyword>